<evidence type="ECO:0000256" key="1">
    <source>
        <dbReference type="SAM" id="MobiDB-lite"/>
    </source>
</evidence>
<feature type="region of interest" description="Disordered" evidence="1">
    <location>
        <begin position="331"/>
        <end position="420"/>
    </location>
</feature>
<gene>
    <name evidence="3" type="ORF">NEOLI_000907</name>
</gene>
<dbReference type="PROSITE" id="PS50030">
    <property type="entry name" value="UBA"/>
    <property type="match status" value="1"/>
</dbReference>
<dbReference type="OMA" id="GMHELVM"/>
<proteinExistence type="predicted"/>
<dbReference type="Gene3D" id="1.10.287.110">
    <property type="entry name" value="DnaJ domain"/>
    <property type="match status" value="1"/>
</dbReference>
<feature type="compositionally biased region" description="Polar residues" evidence="1">
    <location>
        <begin position="387"/>
        <end position="413"/>
    </location>
</feature>
<dbReference type="InterPro" id="IPR036869">
    <property type="entry name" value="J_dom_sf"/>
</dbReference>
<name>A0A1U7LV09_NEOID</name>
<feature type="compositionally biased region" description="Polar residues" evidence="1">
    <location>
        <begin position="289"/>
        <end position="302"/>
    </location>
</feature>
<dbReference type="GO" id="GO:0031982">
    <property type="term" value="C:vesicle"/>
    <property type="evidence" value="ECO:0007669"/>
    <property type="project" value="TreeGrafter"/>
</dbReference>
<dbReference type="PANTHER" id="PTHR23172">
    <property type="entry name" value="AUXILIN/CYCLIN G-ASSOCIATED KINASE-RELATED"/>
    <property type="match status" value="1"/>
</dbReference>
<dbReference type="InterPro" id="IPR015940">
    <property type="entry name" value="UBA"/>
</dbReference>
<feature type="region of interest" description="Disordered" evidence="1">
    <location>
        <begin position="255"/>
        <end position="302"/>
    </location>
</feature>
<sequence>MDDLIGLQWSSNASTSNQSTQPVSSSTQNTAKGWFRQPSSSRALKNASPAPPDSFSGLVELSKSPVYGRSTSTQSKDSAAAASQNDTNKFGIHIPITSAAEIQQKCVSSTPTHLVTSLYPSSETDVVQCQYFQPPLKFEANDLEDPFSLSSFNGDLQTPRASRHNRASIEEGMNFDILGILGQPISVSESPETHSSSVVSEQPTQDPRDEAITSIIDMGFSIEQALAALSETDTGFDLEMALDLLLRQKYNEERKESDYYSTSSKESPVVPARWDVQNHVSKARDPRKSSSQARSYQSFGSNRSTPELLPAFFNRAGSIWKQSRAKVQKTVEDFSKDDSGNQVPKWMRESSSQGSSRTQTPANHITEEAKMLEMEKPKRKGEKFVDNRQNLPVTPQSSSQPKTKVTRKTSLSDLDQKAEKPYVSPLRRRKQALESESSQNFNNITAGLKIHPTIPNGLKAATSRSESPANPQYVSQSHLMRPLIQISPGSLSNVTKYRLQGLKAFQRGDFPAALESYTNALSTLPPLHELRIIIHANQALCNIKLGDAKAAIQNSEDGLLIIGPGKGKNEYINLDNSIRDMKQLWVKTVTRKAQAFEQLERYSEAKEAWTLLLNEGFSGQVALEGKRRCEKAFAPIPVSVAQRSATVYRPKPSRSLNSEAVTRLRQTTAELAEEDARKLAMHDFVSSKIDAWQRGKELNVRALLASLDNVLWPETGWQNVGMDKLVNPARVKFFYFKAIAKVHPDKISKEATTEQKMLSASVFSALNKAWDDFKALNGLS</sequence>
<dbReference type="SUPFAM" id="SSF46934">
    <property type="entry name" value="UBA-like"/>
    <property type="match status" value="1"/>
</dbReference>
<reference evidence="3 4" key="1">
    <citation type="submission" date="2016-04" db="EMBL/GenBank/DDBJ databases">
        <title>Evolutionary innovation and constraint leading to complex multicellularity in the Ascomycota.</title>
        <authorList>
            <person name="Cisse O."/>
            <person name="Nguyen A."/>
            <person name="Hewitt D.A."/>
            <person name="Jedd G."/>
            <person name="Stajich J.E."/>
        </authorList>
    </citation>
    <scope>NUCLEOTIDE SEQUENCE [LARGE SCALE GENOMIC DNA]</scope>
    <source>
        <strain evidence="3 4">DAH-3</strain>
    </source>
</reference>
<evidence type="ECO:0000259" key="2">
    <source>
        <dbReference type="PROSITE" id="PS50030"/>
    </source>
</evidence>
<organism evidence="3 4">
    <name type="scientific">Neolecta irregularis (strain DAH-3)</name>
    <dbReference type="NCBI Taxonomy" id="1198029"/>
    <lineage>
        <taxon>Eukaryota</taxon>
        <taxon>Fungi</taxon>
        <taxon>Dikarya</taxon>
        <taxon>Ascomycota</taxon>
        <taxon>Taphrinomycotina</taxon>
        <taxon>Neolectales</taxon>
        <taxon>Neolectaceae</taxon>
        <taxon>Neolecta</taxon>
    </lineage>
</organism>
<dbReference type="Proteomes" id="UP000186594">
    <property type="component" value="Unassembled WGS sequence"/>
</dbReference>
<feature type="compositionally biased region" description="Basic and acidic residues" evidence="1">
    <location>
        <begin position="365"/>
        <end position="386"/>
    </location>
</feature>
<accession>A0A1U7LV09</accession>
<dbReference type="Gene3D" id="1.25.40.10">
    <property type="entry name" value="Tetratricopeptide repeat domain"/>
    <property type="match status" value="1"/>
</dbReference>
<dbReference type="GO" id="GO:0072583">
    <property type="term" value="P:clathrin-dependent endocytosis"/>
    <property type="evidence" value="ECO:0007669"/>
    <property type="project" value="TreeGrafter"/>
</dbReference>
<feature type="region of interest" description="Disordered" evidence="1">
    <location>
        <begin position="186"/>
        <end position="207"/>
    </location>
</feature>
<dbReference type="SUPFAM" id="SSF46565">
    <property type="entry name" value="Chaperone J-domain"/>
    <property type="match status" value="1"/>
</dbReference>
<dbReference type="Gene3D" id="1.10.8.10">
    <property type="entry name" value="DNA helicase RuvA subunit, C-terminal domain"/>
    <property type="match status" value="1"/>
</dbReference>
<dbReference type="EMBL" id="LXFE01000205">
    <property type="protein sequence ID" value="OLL26351.1"/>
    <property type="molecule type" value="Genomic_DNA"/>
</dbReference>
<keyword evidence="4" id="KW-1185">Reference proteome</keyword>
<feature type="region of interest" description="Disordered" evidence="1">
    <location>
        <begin position="1"/>
        <end position="57"/>
    </location>
</feature>
<dbReference type="InterPro" id="IPR009060">
    <property type="entry name" value="UBA-like_sf"/>
</dbReference>
<dbReference type="STRING" id="1198029.A0A1U7LV09"/>
<dbReference type="OrthoDB" id="1717591at2759"/>
<dbReference type="InterPro" id="IPR011990">
    <property type="entry name" value="TPR-like_helical_dom_sf"/>
</dbReference>
<dbReference type="SMART" id="SM00165">
    <property type="entry name" value="UBA"/>
    <property type="match status" value="1"/>
</dbReference>
<dbReference type="GO" id="GO:0072318">
    <property type="term" value="P:clathrin coat disassembly"/>
    <property type="evidence" value="ECO:0007669"/>
    <property type="project" value="TreeGrafter"/>
</dbReference>
<feature type="compositionally biased region" description="Low complexity" evidence="1">
    <location>
        <begin position="10"/>
        <end position="21"/>
    </location>
</feature>
<feature type="domain" description="UBA" evidence="2">
    <location>
        <begin position="204"/>
        <end position="248"/>
    </location>
</feature>
<dbReference type="GO" id="GO:0030276">
    <property type="term" value="F:clathrin binding"/>
    <property type="evidence" value="ECO:0007669"/>
    <property type="project" value="TreeGrafter"/>
</dbReference>
<protein>
    <submittedName>
        <fullName evidence="3">UBA domain-containing protein 7</fullName>
    </submittedName>
</protein>
<feature type="compositionally biased region" description="Polar residues" evidence="1">
    <location>
        <begin position="22"/>
        <end position="43"/>
    </location>
</feature>
<comment type="caution">
    <text evidence="3">The sequence shown here is derived from an EMBL/GenBank/DDBJ whole genome shotgun (WGS) entry which is preliminary data.</text>
</comment>
<feature type="compositionally biased region" description="Low complexity" evidence="1">
    <location>
        <begin position="186"/>
        <end position="201"/>
    </location>
</feature>
<dbReference type="SUPFAM" id="SSF48452">
    <property type="entry name" value="TPR-like"/>
    <property type="match status" value="1"/>
</dbReference>
<dbReference type="GO" id="GO:0005737">
    <property type="term" value="C:cytoplasm"/>
    <property type="evidence" value="ECO:0007669"/>
    <property type="project" value="TreeGrafter"/>
</dbReference>
<evidence type="ECO:0000313" key="3">
    <source>
        <dbReference type="EMBL" id="OLL26351.1"/>
    </source>
</evidence>
<evidence type="ECO:0000313" key="4">
    <source>
        <dbReference type="Proteomes" id="UP000186594"/>
    </source>
</evidence>
<feature type="compositionally biased region" description="Polar residues" evidence="1">
    <location>
        <begin position="349"/>
        <end position="363"/>
    </location>
</feature>
<dbReference type="PANTHER" id="PTHR23172:SF19">
    <property type="entry name" value="J DOMAIN-CONTAINING PROTEIN"/>
    <property type="match status" value="1"/>
</dbReference>
<dbReference type="AlphaFoldDB" id="A0A1U7LV09"/>
<dbReference type="FunFam" id="1.10.287.110:FF:000002">
    <property type="entry name" value="putative tyrosine-protein phosphatase auxilin isoform X2"/>
    <property type="match status" value="1"/>
</dbReference>